<dbReference type="RefSeq" id="WP_257451288.1">
    <property type="nucleotide sequence ID" value="NZ_JANIPJ010000023.1"/>
</dbReference>
<proteinExistence type="predicted"/>
<dbReference type="PROSITE" id="PS51257">
    <property type="entry name" value="PROKAR_LIPOPROTEIN"/>
    <property type="match status" value="1"/>
</dbReference>
<sequence>MRRSVLDLQLEATAAIPGTWPIVPAIGSSCSAGAPRPFLVRGHVLGSGSSSYAGWTD</sequence>
<name>A0A9X2MVK5_9BACL</name>
<dbReference type="EMBL" id="JANIPJ010000023">
    <property type="protein sequence ID" value="MCR2807119.1"/>
    <property type="molecule type" value="Genomic_DNA"/>
</dbReference>
<protein>
    <submittedName>
        <fullName evidence="1">Uncharacterized protein</fullName>
    </submittedName>
</protein>
<reference evidence="1" key="1">
    <citation type="submission" date="2022-08" db="EMBL/GenBank/DDBJ databases">
        <title>The genomic sequence of strain Paenibacillus sp. SCIV0701.</title>
        <authorList>
            <person name="Zhao H."/>
        </authorList>
    </citation>
    <scope>NUCLEOTIDE SEQUENCE</scope>
    <source>
        <strain evidence="1">SCIV0701</strain>
    </source>
</reference>
<accession>A0A9X2MVK5</accession>
<dbReference type="AlphaFoldDB" id="A0A9X2MVK5"/>
<dbReference type="Proteomes" id="UP001141950">
    <property type="component" value="Unassembled WGS sequence"/>
</dbReference>
<evidence type="ECO:0000313" key="2">
    <source>
        <dbReference type="Proteomes" id="UP001141950"/>
    </source>
</evidence>
<organism evidence="1 2">
    <name type="scientific">Paenibacillus soyae</name>
    <dbReference type="NCBI Taxonomy" id="2969249"/>
    <lineage>
        <taxon>Bacteria</taxon>
        <taxon>Bacillati</taxon>
        <taxon>Bacillota</taxon>
        <taxon>Bacilli</taxon>
        <taxon>Bacillales</taxon>
        <taxon>Paenibacillaceae</taxon>
        <taxon>Paenibacillus</taxon>
    </lineage>
</organism>
<gene>
    <name evidence="1" type="ORF">NQZ67_24845</name>
</gene>
<evidence type="ECO:0000313" key="1">
    <source>
        <dbReference type="EMBL" id="MCR2807119.1"/>
    </source>
</evidence>
<keyword evidence="2" id="KW-1185">Reference proteome</keyword>
<comment type="caution">
    <text evidence="1">The sequence shown here is derived from an EMBL/GenBank/DDBJ whole genome shotgun (WGS) entry which is preliminary data.</text>
</comment>